<evidence type="ECO:0000313" key="1">
    <source>
        <dbReference type="EMBL" id="KAK3781011.1"/>
    </source>
</evidence>
<accession>A0AAE1A5F8</accession>
<evidence type="ECO:0008006" key="3">
    <source>
        <dbReference type="Google" id="ProtNLM"/>
    </source>
</evidence>
<gene>
    <name evidence="1" type="ORF">RRG08_046315</name>
</gene>
<dbReference type="PANTHER" id="PTHR31051:SF1">
    <property type="entry name" value="PROTEASOME ASSEMBLY CHAPERONE 3"/>
    <property type="match status" value="1"/>
</dbReference>
<keyword evidence="2" id="KW-1185">Reference proteome</keyword>
<proteinExistence type="predicted"/>
<dbReference type="PANTHER" id="PTHR31051">
    <property type="entry name" value="PROTEASOME ASSEMBLY CHAPERONE 3"/>
    <property type="match status" value="1"/>
</dbReference>
<name>A0AAE1A5F8_9GAST</name>
<reference evidence="1" key="1">
    <citation type="journal article" date="2023" name="G3 (Bethesda)">
        <title>A reference genome for the long-term kleptoplast-retaining sea slug Elysia crispata morphotype clarki.</title>
        <authorList>
            <person name="Eastman K.E."/>
            <person name="Pendleton A.L."/>
            <person name="Shaikh M.A."/>
            <person name="Suttiyut T."/>
            <person name="Ogas R."/>
            <person name="Tomko P."/>
            <person name="Gavelis G."/>
            <person name="Widhalm J.R."/>
            <person name="Wisecaver J.H."/>
        </authorList>
    </citation>
    <scope>NUCLEOTIDE SEQUENCE</scope>
    <source>
        <strain evidence="1">ECLA1</strain>
    </source>
</reference>
<sequence>MASGVVPSKQAVANVAGHHTETVVMKFQDQLFVVATQFMKLGTVVHVTRDLITDEIQGNVPMFSTKVLMGKDEPLVHVMAKAIVTELNPPTAIVLTLALKVTTPDAMKEITDLIKTCL</sequence>
<dbReference type="InterPro" id="IPR018788">
    <property type="entry name" value="Proteasome_assmbl_chp_3"/>
</dbReference>
<dbReference type="AlphaFoldDB" id="A0AAE1A5F8"/>
<organism evidence="1 2">
    <name type="scientific">Elysia crispata</name>
    <name type="common">lettuce slug</name>
    <dbReference type="NCBI Taxonomy" id="231223"/>
    <lineage>
        <taxon>Eukaryota</taxon>
        <taxon>Metazoa</taxon>
        <taxon>Spiralia</taxon>
        <taxon>Lophotrochozoa</taxon>
        <taxon>Mollusca</taxon>
        <taxon>Gastropoda</taxon>
        <taxon>Heterobranchia</taxon>
        <taxon>Euthyneura</taxon>
        <taxon>Panpulmonata</taxon>
        <taxon>Sacoglossa</taxon>
        <taxon>Placobranchoidea</taxon>
        <taxon>Plakobranchidae</taxon>
        <taxon>Elysia</taxon>
    </lineage>
</organism>
<protein>
    <recommendedName>
        <fullName evidence="3">Proteasome assembly chaperone 3</fullName>
    </recommendedName>
</protein>
<evidence type="ECO:0000313" key="2">
    <source>
        <dbReference type="Proteomes" id="UP001283361"/>
    </source>
</evidence>
<dbReference type="Pfam" id="PF10178">
    <property type="entry name" value="PAC3"/>
    <property type="match status" value="1"/>
</dbReference>
<dbReference type="GO" id="GO:0043248">
    <property type="term" value="P:proteasome assembly"/>
    <property type="evidence" value="ECO:0007669"/>
    <property type="project" value="InterPro"/>
</dbReference>
<dbReference type="EMBL" id="JAWDGP010002673">
    <property type="protein sequence ID" value="KAK3781011.1"/>
    <property type="molecule type" value="Genomic_DNA"/>
</dbReference>
<dbReference type="Gene3D" id="3.30.230.90">
    <property type="match status" value="1"/>
</dbReference>
<comment type="caution">
    <text evidence="1">The sequence shown here is derived from an EMBL/GenBank/DDBJ whole genome shotgun (WGS) entry which is preliminary data.</text>
</comment>
<dbReference type="Proteomes" id="UP001283361">
    <property type="component" value="Unassembled WGS sequence"/>
</dbReference>
<dbReference type="InterPro" id="IPR053720">
    <property type="entry name" value="Psm_Assembly_Chaperone"/>
</dbReference>